<dbReference type="PANTHER" id="PTHR45339">
    <property type="entry name" value="HYBRID SIGNAL TRANSDUCTION HISTIDINE KINASE J"/>
    <property type="match status" value="1"/>
</dbReference>
<dbReference type="InterPro" id="IPR011006">
    <property type="entry name" value="CheY-like_superfamily"/>
</dbReference>
<dbReference type="Gene3D" id="3.30.565.10">
    <property type="entry name" value="Histidine kinase-like ATPase, C-terminal domain"/>
    <property type="match status" value="1"/>
</dbReference>
<dbReference type="InterPro" id="IPR003594">
    <property type="entry name" value="HATPase_dom"/>
</dbReference>
<evidence type="ECO:0000256" key="4">
    <source>
        <dbReference type="ARBA" id="ARBA00023012"/>
    </source>
</evidence>
<dbReference type="PANTHER" id="PTHR45339:SF1">
    <property type="entry name" value="HYBRID SIGNAL TRANSDUCTION HISTIDINE KINASE J"/>
    <property type="match status" value="1"/>
</dbReference>
<dbReference type="Pfam" id="PF02518">
    <property type="entry name" value="HATPase_c"/>
    <property type="match status" value="1"/>
</dbReference>
<proteinExistence type="predicted"/>
<organism evidence="9 10">
    <name type="scientific">Shewanella surugensis</name>
    <dbReference type="NCBI Taxonomy" id="212020"/>
    <lineage>
        <taxon>Bacteria</taxon>
        <taxon>Pseudomonadati</taxon>
        <taxon>Pseudomonadota</taxon>
        <taxon>Gammaproteobacteria</taxon>
        <taxon>Alteromonadales</taxon>
        <taxon>Shewanellaceae</taxon>
        <taxon>Shewanella</taxon>
    </lineage>
</organism>
<protein>
    <recommendedName>
        <fullName evidence="2">histidine kinase</fullName>
        <ecNumber evidence="2">2.7.13.3</ecNumber>
    </recommendedName>
</protein>
<keyword evidence="6" id="KW-0472">Membrane</keyword>
<dbReference type="Pfam" id="PF00512">
    <property type="entry name" value="HisKA"/>
    <property type="match status" value="1"/>
</dbReference>
<dbReference type="Proteomes" id="UP001203423">
    <property type="component" value="Unassembled WGS sequence"/>
</dbReference>
<dbReference type="InterPro" id="IPR036890">
    <property type="entry name" value="HATPase_C_sf"/>
</dbReference>
<dbReference type="SMART" id="SM00387">
    <property type="entry name" value="HATPase_c"/>
    <property type="match status" value="1"/>
</dbReference>
<evidence type="ECO:0000256" key="2">
    <source>
        <dbReference type="ARBA" id="ARBA00012438"/>
    </source>
</evidence>
<name>A0ABT0LD84_9GAMM</name>
<reference evidence="9 10" key="1">
    <citation type="submission" date="2022-01" db="EMBL/GenBank/DDBJ databases">
        <title>Whole genome-based taxonomy of the Shewanellaceae.</title>
        <authorList>
            <person name="Martin-Rodriguez A.J."/>
        </authorList>
    </citation>
    <scope>NUCLEOTIDE SEQUENCE [LARGE SCALE GENOMIC DNA]</scope>
    <source>
        <strain evidence="9 10">DSM 17177</strain>
    </source>
</reference>
<comment type="caution">
    <text evidence="9">The sequence shown here is derived from an EMBL/GenBank/DDBJ whole genome shotgun (WGS) entry which is preliminary data.</text>
</comment>
<evidence type="ECO:0000313" key="9">
    <source>
        <dbReference type="EMBL" id="MCL1125275.1"/>
    </source>
</evidence>
<dbReference type="CDD" id="cd17546">
    <property type="entry name" value="REC_hyHK_CKI1_RcsC-like"/>
    <property type="match status" value="1"/>
</dbReference>
<dbReference type="InterPro" id="IPR036097">
    <property type="entry name" value="HisK_dim/P_sf"/>
</dbReference>
<dbReference type="Gene3D" id="3.40.50.2300">
    <property type="match status" value="1"/>
</dbReference>
<comment type="catalytic activity">
    <reaction evidence="1">
        <text>ATP + protein L-histidine = ADP + protein N-phospho-L-histidine.</text>
        <dbReference type="EC" id="2.7.13.3"/>
    </reaction>
</comment>
<keyword evidence="9" id="KW-0067">ATP-binding</keyword>
<feature type="modified residue" description="4-aspartylphosphate" evidence="5">
    <location>
        <position position="749"/>
    </location>
</feature>
<sequence>MPKRIASSIKLQLQLATSAIIILLIIYSYFNHQIIETENNLLSLEVTVSNSSNRLLMMRRHEKDFMARMGEQYTTLLKQQGEQLKQDVTHIKRLLKINNIELNYNSEDMITSIDSYMLAINELSLVLLNIRGRNNDGLRHLLQIALMHLEKDIINTQNQSIQLMFWQVQQNIYHFFTLHEAQYQYNFTNDINKLESLFAIHPDHEKLHNDLQAFTKILFQLEELEHIAGINQHLGLQGQLRDTIHSVENELNILTIEIPLALTNKLANLENFNRLLILLLFVLLVSVLFYLTRSLTKIENNLKQLNIQAQTSNKAKSAFLANMSHEIRTPLNGIIGMSSILAETKLTPTQQEYLGTIETSSQTLLMLINDVLDLSKIESGNLEITSCEANVREVAYDTLAIVVSKAIEKSVNLDVDIDDNVAFNLMIDEHRLRQILMNLMSNAVKFTGSGAITIHIKLAEKQQDQLRLYFAVTDTGTGIEKDKQDSIFSPFTQEDSSITRQFGGTGLGLSICSQLVALMGGKLEVDSEKGQGSSFFFTIDAQLVNEKPPVISSILSKSSVTVISDDAELNQVLHSKLHYYGMAVHPCLADIRDITTLTENTIILYHYQGENDNDFFAQLNAFQDKHPHIPFIICQHILTPSIDFKDQIDGIVKYPLLGSRLINTLASGIKYCYQRQSHSLNDLVQTEHDNNQQENVQKNILIVEDNLVNQKVVSLFLSKENYLYEIASNGLEALEKVKNGPHFDLILMDCMMPEMDGFTATKEIRQYEQQQQRTPTPIIALTASILDQDIKMCAQVGMNDYLSKPIQKTKLFDMMNKYLTPL</sequence>
<dbReference type="InterPro" id="IPR003661">
    <property type="entry name" value="HisK_dim/P_dom"/>
</dbReference>
<evidence type="ECO:0000256" key="1">
    <source>
        <dbReference type="ARBA" id="ARBA00000085"/>
    </source>
</evidence>
<dbReference type="CDD" id="cd16922">
    <property type="entry name" value="HATPase_EvgS-ArcB-TorS-like"/>
    <property type="match status" value="1"/>
</dbReference>
<dbReference type="PROSITE" id="PS50109">
    <property type="entry name" value="HIS_KIN"/>
    <property type="match status" value="1"/>
</dbReference>
<dbReference type="SUPFAM" id="SSF55874">
    <property type="entry name" value="ATPase domain of HSP90 chaperone/DNA topoisomerase II/histidine kinase"/>
    <property type="match status" value="1"/>
</dbReference>
<evidence type="ECO:0000256" key="5">
    <source>
        <dbReference type="PROSITE-ProRule" id="PRU00169"/>
    </source>
</evidence>
<evidence type="ECO:0000313" key="10">
    <source>
        <dbReference type="Proteomes" id="UP001203423"/>
    </source>
</evidence>
<feature type="transmembrane region" description="Helical" evidence="6">
    <location>
        <begin position="272"/>
        <end position="291"/>
    </location>
</feature>
<dbReference type="SMART" id="SM00388">
    <property type="entry name" value="HisKA"/>
    <property type="match status" value="1"/>
</dbReference>
<evidence type="ECO:0000256" key="6">
    <source>
        <dbReference type="SAM" id="Phobius"/>
    </source>
</evidence>
<dbReference type="CDD" id="cd00082">
    <property type="entry name" value="HisKA"/>
    <property type="match status" value="1"/>
</dbReference>
<keyword evidence="6" id="KW-1133">Transmembrane helix</keyword>
<evidence type="ECO:0000259" key="7">
    <source>
        <dbReference type="PROSITE" id="PS50109"/>
    </source>
</evidence>
<feature type="domain" description="Response regulatory" evidence="8">
    <location>
        <begin position="699"/>
        <end position="819"/>
    </location>
</feature>
<dbReference type="SUPFAM" id="SSF47384">
    <property type="entry name" value="Homodimeric domain of signal transducing histidine kinase"/>
    <property type="match status" value="1"/>
</dbReference>
<dbReference type="Pfam" id="PF00072">
    <property type="entry name" value="Response_reg"/>
    <property type="match status" value="1"/>
</dbReference>
<dbReference type="PRINTS" id="PR00344">
    <property type="entry name" value="BCTRLSENSOR"/>
</dbReference>
<dbReference type="EMBL" id="JAKIKS010000044">
    <property type="protein sequence ID" value="MCL1125275.1"/>
    <property type="molecule type" value="Genomic_DNA"/>
</dbReference>
<dbReference type="PROSITE" id="PS50110">
    <property type="entry name" value="RESPONSE_REGULATORY"/>
    <property type="match status" value="1"/>
</dbReference>
<keyword evidence="4" id="KW-0902">Two-component regulatory system</keyword>
<feature type="domain" description="Histidine kinase" evidence="7">
    <location>
        <begin position="322"/>
        <end position="543"/>
    </location>
</feature>
<dbReference type="SMART" id="SM00448">
    <property type="entry name" value="REC"/>
    <property type="match status" value="1"/>
</dbReference>
<keyword evidence="6" id="KW-0812">Transmembrane</keyword>
<dbReference type="InterPro" id="IPR004358">
    <property type="entry name" value="Sig_transdc_His_kin-like_C"/>
</dbReference>
<dbReference type="RefSeq" id="WP_248940590.1">
    <property type="nucleotide sequence ID" value="NZ_JAKIKS010000044.1"/>
</dbReference>
<dbReference type="InterPro" id="IPR005467">
    <property type="entry name" value="His_kinase_dom"/>
</dbReference>
<evidence type="ECO:0000259" key="8">
    <source>
        <dbReference type="PROSITE" id="PS50110"/>
    </source>
</evidence>
<keyword evidence="10" id="KW-1185">Reference proteome</keyword>
<gene>
    <name evidence="9" type="ORF">L2764_12510</name>
</gene>
<keyword evidence="3 5" id="KW-0597">Phosphoprotein</keyword>
<dbReference type="Gene3D" id="1.10.287.130">
    <property type="match status" value="1"/>
</dbReference>
<accession>A0ABT0LD84</accession>
<evidence type="ECO:0000256" key="3">
    <source>
        <dbReference type="ARBA" id="ARBA00022553"/>
    </source>
</evidence>
<dbReference type="GO" id="GO:0005524">
    <property type="term" value="F:ATP binding"/>
    <property type="evidence" value="ECO:0007669"/>
    <property type="project" value="UniProtKB-KW"/>
</dbReference>
<dbReference type="SUPFAM" id="SSF52172">
    <property type="entry name" value="CheY-like"/>
    <property type="match status" value="1"/>
</dbReference>
<feature type="transmembrane region" description="Helical" evidence="6">
    <location>
        <begin position="12"/>
        <end position="30"/>
    </location>
</feature>
<dbReference type="InterPro" id="IPR001789">
    <property type="entry name" value="Sig_transdc_resp-reg_receiver"/>
</dbReference>
<dbReference type="EC" id="2.7.13.3" evidence="2"/>
<keyword evidence="9" id="KW-0547">Nucleotide-binding</keyword>